<dbReference type="Pfam" id="PF12840">
    <property type="entry name" value="HTH_20"/>
    <property type="match status" value="1"/>
</dbReference>
<keyword evidence="2" id="KW-1185">Reference proteome</keyword>
<evidence type="ECO:0000313" key="2">
    <source>
        <dbReference type="Proteomes" id="UP000195137"/>
    </source>
</evidence>
<proteinExistence type="predicted"/>
<dbReference type="OrthoDB" id="89504at2157"/>
<dbReference type="InterPro" id="IPR036390">
    <property type="entry name" value="WH_DNA-bd_sf"/>
</dbReference>
<protein>
    <submittedName>
        <fullName evidence="1">Transcriptional regulator containing HTH domain ArsR family</fullName>
    </submittedName>
</protein>
<dbReference type="Proteomes" id="UP000195137">
    <property type="component" value="Unassembled WGS sequence"/>
</dbReference>
<gene>
    <name evidence="1" type="ORF">AMET1_1365</name>
</gene>
<name>A0A1Y3GAK8_9EURY</name>
<accession>A0A1Y3GAK8</accession>
<comment type="caution">
    <text evidence="1">The sequence shown here is derived from an EMBL/GenBank/DDBJ whole genome shotgun (WGS) entry which is preliminary data.</text>
</comment>
<dbReference type="EMBL" id="MRZU01000004">
    <property type="protein sequence ID" value="OUJ18449.1"/>
    <property type="molecule type" value="Genomic_DNA"/>
</dbReference>
<evidence type="ECO:0000313" key="1">
    <source>
        <dbReference type="EMBL" id="OUJ18449.1"/>
    </source>
</evidence>
<dbReference type="Gene3D" id="1.10.10.10">
    <property type="entry name" value="Winged helix-like DNA-binding domain superfamily/Winged helix DNA-binding domain"/>
    <property type="match status" value="1"/>
</dbReference>
<dbReference type="AlphaFoldDB" id="A0A1Y3GAK8"/>
<reference evidence="1 2" key="1">
    <citation type="submission" date="2016-12" db="EMBL/GenBank/DDBJ databases">
        <title>Discovery of methanogenic haloarchaea.</title>
        <authorList>
            <person name="Sorokin D.Y."/>
            <person name="Makarova K.S."/>
            <person name="Abbas B."/>
            <person name="Ferrer M."/>
            <person name="Golyshin P.N."/>
        </authorList>
    </citation>
    <scope>NUCLEOTIDE SEQUENCE [LARGE SCALE GENOMIC DNA]</scope>
    <source>
        <strain evidence="1">AMET1</strain>
    </source>
</reference>
<dbReference type="RefSeq" id="WP_086637720.1">
    <property type="nucleotide sequence ID" value="NZ_MRZU01000004.1"/>
</dbReference>
<organism evidence="1 2">
    <name type="scientific">Methanonatronarchaeum thermophilum</name>
    <dbReference type="NCBI Taxonomy" id="1927129"/>
    <lineage>
        <taxon>Archaea</taxon>
        <taxon>Methanobacteriati</taxon>
        <taxon>Methanobacteriota</taxon>
        <taxon>Methanonatronarchaeia</taxon>
        <taxon>Methanonatronarchaeales</taxon>
        <taxon>Methanonatronarchaeaceae</taxon>
        <taxon>Methanonatronarchaeum</taxon>
    </lineage>
</organism>
<dbReference type="SUPFAM" id="SSF46785">
    <property type="entry name" value="Winged helix' DNA-binding domain"/>
    <property type="match status" value="1"/>
</dbReference>
<sequence length="115" mass="13459">MCEENKNHIGCCEEPLTENIKKLRKIAKALHCKKRWEIIWIIGTGTATTSQIKQQLQKQQEITQSSLYYHLSELKKSEIIEVHNYKEKGQGAPEKNWKLTTQKIEINLLPQNKNE</sequence>
<dbReference type="InterPro" id="IPR036388">
    <property type="entry name" value="WH-like_DNA-bd_sf"/>
</dbReference>